<dbReference type="GO" id="GO:0005634">
    <property type="term" value="C:nucleus"/>
    <property type="evidence" value="ECO:0007669"/>
    <property type="project" value="UniProtKB-SubCell"/>
</dbReference>
<protein>
    <recommendedName>
        <fullName evidence="4">inorganic diphosphatase</fullName>
        <ecNumber evidence="4">3.6.1.1</ecNumber>
    </recommendedName>
</protein>
<evidence type="ECO:0000256" key="6">
    <source>
        <dbReference type="ARBA" id="ARBA00022737"/>
    </source>
</evidence>
<dbReference type="Pfam" id="PF00719">
    <property type="entry name" value="Pyrophosphatase"/>
    <property type="match status" value="1"/>
</dbReference>
<evidence type="ECO:0000256" key="1">
    <source>
        <dbReference type="ARBA" id="ARBA00001946"/>
    </source>
</evidence>
<dbReference type="InterPro" id="IPR001005">
    <property type="entry name" value="SANT/Myb"/>
</dbReference>
<proteinExistence type="inferred from homology"/>
<evidence type="ECO:0000313" key="18">
    <source>
        <dbReference type="Proteomes" id="UP000236161"/>
    </source>
</evidence>
<accession>A0A2I0B7W6</accession>
<dbReference type="PROSITE" id="PS51294">
    <property type="entry name" value="HTH_MYB"/>
    <property type="match status" value="2"/>
</dbReference>
<dbReference type="OrthoDB" id="2143914at2759"/>
<keyword evidence="7" id="KW-0378">Hydrolase</keyword>
<dbReference type="GO" id="GO:0004427">
    <property type="term" value="F:inorganic diphosphate phosphatase activity"/>
    <property type="evidence" value="ECO:0007669"/>
    <property type="project" value="UniProtKB-EC"/>
</dbReference>
<evidence type="ECO:0000256" key="5">
    <source>
        <dbReference type="ARBA" id="ARBA00022723"/>
    </source>
</evidence>
<evidence type="ECO:0000313" key="17">
    <source>
        <dbReference type="EMBL" id="PKA63886.1"/>
    </source>
</evidence>
<dbReference type="Gene3D" id="1.10.10.60">
    <property type="entry name" value="Homeodomain-like"/>
    <property type="match status" value="2"/>
</dbReference>
<keyword evidence="10" id="KW-0238">DNA-binding</keyword>
<comment type="similarity">
    <text evidence="3">Belongs to the PPase family.</text>
</comment>
<dbReference type="PANTHER" id="PTHR47995">
    <property type="entry name" value="TRANSCRIPTION FACTOR MYB33-RELATED"/>
    <property type="match status" value="1"/>
</dbReference>
<sequence length="548" mass="63157">MTLSHRKVRGEDLLSPSEQPTSEDPLPLFLSLSALEIWRRRSSGEKDDKIIVVCADDPEFRHYNDIKDLAPHRLAEIRRFFEDCIHQKHMNFLALQMCILSVPSRRRRAAAGIPRRNCHLRPSSSGYTSYAKEMGANRKRPWTMTEDRVLLEYLAKHNTENWITIAKNSGLQRDSRSCRFRWVTHLDPQLKKEPISPDEETMIIRYHAMFGNKWSLICRYSPGRTDNEIKNYWNTRIKRCKKSAQPLYPPDIQCRVLNQSNRSPLALVVPPTGEFSLVALHQLQPVLPLSSSSEVSTHLPPFSSLPLNDNMDFQVNHNNNDQFQLHNWSEFDSLQSPPLDLLSPDPHHSNSVFANSQEQGIYEEETLDVQLLNWQRSYAYDVEDLLAIDSPIQTNNSFGYFQKNQVNKEILPTDQKTMTMTTSTIEQGKIPGSPDQLEEFKVVQEEDPLRPPGVNEEILLRKRESGRRDQYKKDYKQRLFSFAGRFTSISRCILRDCGDFFLSISFSFLLLPALSSSAWLAGGIYGRVAVESGRFVGIGVRIRWCKVI</sequence>
<keyword evidence="8" id="KW-0460">Magnesium</keyword>
<evidence type="ECO:0000256" key="10">
    <source>
        <dbReference type="ARBA" id="ARBA00023125"/>
    </source>
</evidence>
<evidence type="ECO:0000259" key="15">
    <source>
        <dbReference type="PROSITE" id="PS50090"/>
    </source>
</evidence>
<dbReference type="GO" id="GO:0005737">
    <property type="term" value="C:cytoplasm"/>
    <property type="evidence" value="ECO:0007669"/>
    <property type="project" value="InterPro"/>
</dbReference>
<evidence type="ECO:0000256" key="14">
    <source>
        <dbReference type="SAM" id="MobiDB-lite"/>
    </source>
</evidence>
<evidence type="ECO:0000256" key="9">
    <source>
        <dbReference type="ARBA" id="ARBA00023015"/>
    </source>
</evidence>
<evidence type="ECO:0000256" key="8">
    <source>
        <dbReference type="ARBA" id="ARBA00022842"/>
    </source>
</evidence>
<organism evidence="17 18">
    <name type="scientific">Apostasia shenzhenica</name>
    <dbReference type="NCBI Taxonomy" id="1088818"/>
    <lineage>
        <taxon>Eukaryota</taxon>
        <taxon>Viridiplantae</taxon>
        <taxon>Streptophyta</taxon>
        <taxon>Embryophyta</taxon>
        <taxon>Tracheophyta</taxon>
        <taxon>Spermatophyta</taxon>
        <taxon>Magnoliopsida</taxon>
        <taxon>Liliopsida</taxon>
        <taxon>Asparagales</taxon>
        <taxon>Orchidaceae</taxon>
        <taxon>Apostasioideae</taxon>
        <taxon>Apostasia</taxon>
    </lineage>
</organism>
<feature type="region of interest" description="Disordered" evidence="14">
    <location>
        <begin position="1"/>
        <end position="25"/>
    </location>
</feature>
<keyword evidence="9" id="KW-0805">Transcription regulation</keyword>
<evidence type="ECO:0000256" key="13">
    <source>
        <dbReference type="ARBA" id="ARBA00047820"/>
    </source>
</evidence>
<evidence type="ECO:0000256" key="4">
    <source>
        <dbReference type="ARBA" id="ARBA00012146"/>
    </source>
</evidence>
<keyword evidence="11" id="KW-0804">Transcription</keyword>
<feature type="domain" description="HTH myb-type" evidence="16">
    <location>
        <begin position="138"/>
        <end position="186"/>
    </location>
</feature>
<dbReference type="AlphaFoldDB" id="A0A2I0B7W6"/>
<dbReference type="SMART" id="SM00717">
    <property type="entry name" value="SANT"/>
    <property type="match status" value="2"/>
</dbReference>
<dbReference type="CDD" id="cd00167">
    <property type="entry name" value="SANT"/>
    <property type="match status" value="2"/>
</dbReference>
<evidence type="ECO:0000256" key="3">
    <source>
        <dbReference type="ARBA" id="ARBA00006220"/>
    </source>
</evidence>
<dbReference type="GO" id="GO:0006796">
    <property type="term" value="P:phosphate-containing compound metabolic process"/>
    <property type="evidence" value="ECO:0007669"/>
    <property type="project" value="InterPro"/>
</dbReference>
<dbReference type="SUPFAM" id="SSF50324">
    <property type="entry name" value="Inorganic pyrophosphatase"/>
    <property type="match status" value="1"/>
</dbReference>
<comment type="cofactor">
    <cofactor evidence="1">
        <name>Mg(2+)</name>
        <dbReference type="ChEBI" id="CHEBI:18420"/>
    </cofactor>
</comment>
<dbReference type="InterPro" id="IPR017930">
    <property type="entry name" value="Myb_dom"/>
</dbReference>
<comment type="catalytic activity">
    <reaction evidence="13">
        <text>diphosphate + H2O = 2 phosphate + H(+)</text>
        <dbReference type="Rhea" id="RHEA:24576"/>
        <dbReference type="ChEBI" id="CHEBI:15377"/>
        <dbReference type="ChEBI" id="CHEBI:15378"/>
        <dbReference type="ChEBI" id="CHEBI:33019"/>
        <dbReference type="ChEBI" id="CHEBI:43474"/>
        <dbReference type="EC" id="3.6.1.1"/>
    </reaction>
</comment>
<keyword evidence="18" id="KW-1185">Reference proteome</keyword>
<dbReference type="InterPro" id="IPR036649">
    <property type="entry name" value="Pyrophosphatase_sf"/>
</dbReference>
<evidence type="ECO:0000256" key="11">
    <source>
        <dbReference type="ARBA" id="ARBA00023163"/>
    </source>
</evidence>
<dbReference type="EC" id="3.6.1.1" evidence="4"/>
<dbReference type="PANTHER" id="PTHR47995:SF18">
    <property type="entry name" value="TRANSCRIPTION FACTOR MYB65"/>
    <property type="match status" value="1"/>
</dbReference>
<evidence type="ECO:0000259" key="16">
    <source>
        <dbReference type="PROSITE" id="PS51294"/>
    </source>
</evidence>
<keyword evidence="12" id="KW-0539">Nucleus</keyword>
<dbReference type="EMBL" id="KZ451906">
    <property type="protein sequence ID" value="PKA63886.1"/>
    <property type="molecule type" value="Genomic_DNA"/>
</dbReference>
<feature type="domain" description="Myb-like" evidence="15">
    <location>
        <begin position="138"/>
        <end position="186"/>
    </location>
</feature>
<dbReference type="SUPFAM" id="SSF46689">
    <property type="entry name" value="Homeodomain-like"/>
    <property type="match status" value="1"/>
</dbReference>
<comment type="subcellular location">
    <subcellularLocation>
        <location evidence="2">Nucleus</location>
    </subcellularLocation>
</comment>
<dbReference type="GO" id="GO:0003677">
    <property type="term" value="F:DNA binding"/>
    <property type="evidence" value="ECO:0007669"/>
    <property type="project" value="UniProtKB-KW"/>
</dbReference>
<dbReference type="Proteomes" id="UP000236161">
    <property type="component" value="Unassembled WGS sequence"/>
</dbReference>
<keyword evidence="5" id="KW-0479">Metal-binding</keyword>
<dbReference type="InterPro" id="IPR008162">
    <property type="entry name" value="Pyrophosphatase"/>
</dbReference>
<evidence type="ECO:0000256" key="2">
    <source>
        <dbReference type="ARBA" id="ARBA00004123"/>
    </source>
</evidence>
<keyword evidence="6" id="KW-0677">Repeat</keyword>
<dbReference type="Pfam" id="PF00249">
    <property type="entry name" value="Myb_DNA-binding"/>
    <property type="match status" value="2"/>
</dbReference>
<evidence type="ECO:0000256" key="7">
    <source>
        <dbReference type="ARBA" id="ARBA00022801"/>
    </source>
</evidence>
<dbReference type="InterPro" id="IPR009057">
    <property type="entry name" value="Homeodomain-like_sf"/>
</dbReference>
<feature type="domain" description="HTH myb-type" evidence="16">
    <location>
        <begin position="187"/>
        <end position="241"/>
    </location>
</feature>
<reference evidence="17 18" key="1">
    <citation type="journal article" date="2017" name="Nature">
        <title>The Apostasia genome and the evolution of orchids.</title>
        <authorList>
            <person name="Zhang G.Q."/>
            <person name="Liu K.W."/>
            <person name="Li Z."/>
            <person name="Lohaus R."/>
            <person name="Hsiao Y.Y."/>
            <person name="Niu S.C."/>
            <person name="Wang J.Y."/>
            <person name="Lin Y.C."/>
            <person name="Xu Q."/>
            <person name="Chen L.J."/>
            <person name="Yoshida K."/>
            <person name="Fujiwara S."/>
            <person name="Wang Z.W."/>
            <person name="Zhang Y.Q."/>
            <person name="Mitsuda N."/>
            <person name="Wang M."/>
            <person name="Liu G.H."/>
            <person name="Pecoraro L."/>
            <person name="Huang H.X."/>
            <person name="Xiao X.J."/>
            <person name="Lin M."/>
            <person name="Wu X.Y."/>
            <person name="Wu W.L."/>
            <person name="Chen Y.Y."/>
            <person name="Chang S.B."/>
            <person name="Sakamoto S."/>
            <person name="Ohme-Takagi M."/>
            <person name="Yagi M."/>
            <person name="Zeng S.J."/>
            <person name="Shen C.Y."/>
            <person name="Yeh C.M."/>
            <person name="Luo Y.B."/>
            <person name="Tsai W.C."/>
            <person name="Van de Peer Y."/>
            <person name="Liu Z.J."/>
        </authorList>
    </citation>
    <scope>NUCLEOTIDE SEQUENCE [LARGE SCALE GENOMIC DNA]</scope>
    <source>
        <strain evidence="18">cv. Shenzhen</strain>
        <tissue evidence="17">Stem</tissue>
    </source>
</reference>
<dbReference type="Gene3D" id="3.90.80.10">
    <property type="entry name" value="Inorganic pyrophosphatase"/>
    <property type="match status" value="1"/>
</dbReference>
<gene>
    <name evidence="17" type="primary">GAM1</name>
    <name evidence="17" type="ORF">AXF42_Ash004896</name>
</gene>
<dbReference type="PROSITE" id="PS50090">
    <property type="entry name" value="MYB_LIKE"/>
    <property type="match status" value="2"/>
</dbReference>
<name>A0A2I0B7W6_9ASPA</name>
<evidence type="ECO:0000256" key="12">
    <source>
        <dbReference type="ARBA" id="ARBA00023242"/>
    </source>
</evidence>
<feature type="domain" description="Myb-like" evidence="15">
    <location>
        <begin position="187"/>
        <end position="237"/>
    </location>
</feature>
<dbReference type="GO" id="GO:0000287">
    <property type="term" value="F:magnesium ion binding"/>
    <property type="evidence" value="ECO:0007669"/>
    <property type="project" value="InterPro"/>
</dbReference>